<feature type="signal peptide" evidence="4">
    <location>
        <begin position="1"/>
        <end position="27"/>
    </location>
</feature>
<evidence type="ECO:0000256" key="2">
    <source>
        <dbReference type="ARBA" id="ARBA00022801"/>
    </source>
</evidence>
<evidence type="ECO:0000313" key="6">
    <source>
        <dbReference type="Proteomes" id="UP000673552"/>
    </source>
</evidence>
<dbReference type="OrthoDB" id="258392at2759"/>
<dbReference type="KEGG" id="lmat:92510433"/>
<dbReference type="AlphaFoldDB" id="A0A836K5S3"/>
<dbReference type="RefSeq" id="XP_067174026.1">
    <property type="nucleotide sequence ID" value="XM_067317921.1"/>
</dbReference>
<evidence type="ECO:0000313" key="5">
    <source>
        <dbReference type="EMBL" id="KAG5464089.1"/>
    </source>
</evidence>
<dbReference type="InterPro" id="IPR050645">
    <property type="entry name" value="Histidine_acid_phosphatase"/>
</dbReference>
<feature type="transmembrane region" description="Helical" evidence="3">
    <location>
        <begin position="479"/>
        <end position="501"/>
    </location>
</feature>
<dbReference type="PANTHER" id="PTHR11567">
    <property type="entry name" value="ACID PHOSPHATASE-RELATED"/>
    <property type="match status" value="1"/>
</dbReference>
<gene>
    <name evidence="5" type="ORF">LSCM1_00269</name>
</gene>
<keyword evidence="4" id="KW-0732">Signal</keyword>
<keyword evidence="2" id="KW-0378">Hydrolase</keyword>
<dbReference type="SUPFAM" id="SSF53254">
    <property type="entry name" value="Phosphoglycerate mutase-like"/>
    <property type="match status" value="1"/>
</dbReference>
<keyword evidence="6" id="KW-1185">Reference proteome</keyword>
<dbReference type="EMBL" id="JAFEUZ010000036">
    <property type="protein sequence ID" value="KAG5464089.1"/>
    <property type="molecule type" value="Genomic_DNA"/>
</dbReference>
<dbReference type="GO" id="GO:0016791">
    <property type="term" value="F:phosphatase activity"/>
    <property type="evidence" value="ECO:0007669"/>
    <property type="project" value="TreeGrafter"/>
</dbReference>
<name>A0A836K5S3_9TRYP</name>
<dbReference type="CDD" id="cd07061">
    <property type="entry name" value="HP_HAP_like"/>
    <property type="match status" value="1"/>
</dbReference>
<dbReference type="InterPro" id="IPR000560">
    <property type="entry name" value="His_Pase_clade-2"/>
</dbReference>
<dbReference type="Pfam" id="PF00328">
    <property type="entry name" value="His_Phos_2"/>
    <property type="match status" value="1"/>
</dbReference>
<comment type="similarity">
    <text evidence="1">Belongs to the histidine acid phosphatase family.</text>
</comment>
<dbReference type="GeneID" id="92510433"/>
<keyword evidence="3" id="KW-1133">Transmembrane helix</keyword>
<reference evidence="5 6" key="1">
    <citation type="submission" date="2021-03" db="EMBL/GenBank/DDBJ databases">
        <title>Leishmania (Mundinia) martiniquensis Genome sequencing and assembly.</title>
        <authorList>
            <person name="Almutairi H."/>
            <person name="Gatherer D."/>
        </authorList>
    </citation>
    <scope>NUCLEOTIDE SEQUENCE [LARGE SCALE GENOMIC DNA]</scope>
    <source>
        <strain evidence="5">LSCM1</strain>
    </source>
</reference>
<evidence type="ECO:0000256" key="4">
    <source>
        <dbReference type="SAM" id="SignalP"/>
    </source>
</evidence>
<protein>
    <recommendedName>
        <fullName evidence="7">Membrane-bound acid phosphatase</fullName>
    </recommendedName>
</protein>
<evidence type="ECO:0000256" key="3">
    <source>
        <dbReference type="SAM" id="Phobius"/>
    </source>
</evidence>
<dbReference type="Proteomes" id="UP000673552">
    <property type="component" value="Chromosome 36"/>
</dbReference>
<accession>A0A836K5S3</accession>
<dbReference type="PANTHER" id="PTHR11567:SF110">
    <property type="entry name" value="2-PHOSPHOXYLOSE PHOSPHATASE 1"/>
    <property type="match status" value="1"/>
</dbReference>
<dbReference type="PROSITE" id="PS00616">
    <property type="entry name" value="HIS_ACID_PHOSPHAT_1"/>
    <property type="match status" value="1"/>
</dbReference>
<evidence type="ECO:0008006" key="7">
    <source>
        <dbReference type="Google" id="ProtNLM"/>
    </source>
</evidence>
<feature type="chain" id="PRO_5033048277" description="Membrane-bound acid phosphatase" evidence="4">
    <location>
        <begin position="28"/>
        <end position="517"/>
    </location>
</feature>
<dbReference type="Gene3D" id="3.40.50.1240">
    <property type="entry name" value="Phosphoglycerate mutase-like"/>
    <property type="match status" value="1"/>
</dbReference>
<organism evidence="5 6">
    <name type="scientific">Leishmania martiniquensis</name>
    <dbReference type="NCBI Taxonomy" id="1580590"/>
    <lineage>
        <taxon>Eukaryota</taxon>
        <taxon>Discoba</taxon>
        <taxon>Euglenozoa</taxon>
        <taxon>Kinetoplastea</taxon>
        <taxon>Metakinetoplastina</taxon>
        <taxon>Trypanosomatida</taxon>
        <taxon>Trypanosomatidae</taxon>
        <taxon>Leishmaniinae</taxon>
        <taxon>Leishmania</taxon>
    </lineage>
</organism>
<sequence length="517" mass="56791">MMRGGIAFFYRFAVMLAVLVSAAVVSAAPKYKVELVQVVHRHGARSPIVDSNQSLICGTEYPCGFLNFEGQLMLERLGEFLRHRYTGDSTVVSEPYFPSLSYNLSISYTRSTDVLRTLQSANALLQGLFPNVSAFFPAIHTVSSADDVLLLSSAVPMIRARYNYAARELQEVCNPVLDHRMPFAQLQAVAAEVHSQGFCANHTLRVRCAERLCDIAHAYQSTGALSQYPLLREHLDDVCAVTAMSSHFYFAYNASNPAHRKQGAPYYHLTSLLVRNMRMHQQRKNAPLYKLYQYSAHDTTISPLAVSLGDSSMEAMLPPFGAAFIIELLSLADAPAPSSSSTFYVRVLRGHPGATPATNFTFALRHFDMRCQDAKGTTYIAVDSICPFADFERFINSMAPASPMGTCYIDPGLLGRMDCPVDAVGDNRTLSEDCLFYRKHCGKYACGDGYYLDGNGYGCHRIPASDSESASSSMSRGGIAFLGIVLFIAGAVASIGGMEVWKRYKRTQSEGSEALIV</sequence>
<evidence type="ECO:0000256" key="1">
    <source>
        <dbReference type="ARBA" id="ARBA00005375"/>
    </source>
</evidence>
<proteinExistence type="inferred from homology"/>
<dbReference type="InterPro" id="IPR033379">
    <property type="entry name" value="Acid_Pase_AS"/>
</dbReference>
<comment type="caution">
    <text evidence="5">The sequence shown here is derived from an EMBL/GenBank/DDBJ whole genome shotgun (WGS) entry which is preliminary data.</text>
</comment>
<keyword evidence="3" id="KW-0472">Membrane</keyword>
<dbReference type="InterPro" id="IPR029033">
    <property type="entry name" value="His_PPase_superfam"/>
</dbReference>
<keyword evidence="3" id="KW-0812">Transmembrane</keyword>